<feature type="binding site" evidence="8">
    <location>
        <position position="258"/>
    </location>
    <ligand>
        <name>Mg(2+)</name>
        <dbReference type="ChEBI" id="CHEBI:18420"/>
    </ligand>
</feature>
<evidence type="ECO:0000256" key="4">
    <source>
        <dbReference type="ARBA" id="ARBA00022723"/>
    </source>
</evidence>
<dbReference type="InterPro" id="IPR003846">
    <property type="entry name" value="SelO"/>
</dbReference>
<feature type="binding site" evidence="8">
    <location>
        <position position="86"/>
    </location>
    <ligand>
        <name>ATP</name>
        <dbReference type="ChEBI" id="CHEBI:30616"/>
    </ligand>
</feature>
<feature type="binding site" evidence="8">
    <location>
        <position position="89"/>
    </location>
    <ligand>
        <name>ATP</name>
        <dbReference type="ChEBI" id="CHEBI:30616"/>
    </ligand>
</feature>
<evidence type="ECO:0000256" key="8">
    <source>
        <dbReference type="HAMAP-Rule" id="MF_00692"/>
    </source>
</evidence>
<keyword evidence="8" id="KW-0464">Manganese</keyword>
<evidence type="ECO:0000313" key="9">
    <source>
        <dbReference type="EMBL" id="CUA85222.1"/>
    </source>
</evidence>
<comment type="similarity">
    <text evidence="1 8">Belongs to the SELO family.</text>
</comment>
<evidence type="ECO:0000313" key="10">
    <source>
        <dbReference type="Proteomes" id="UP000182598"/>
    </source>
</evidence>
<name>A0A0K6H2L0_9GAMM</name>
<dbReference type="PANTHER" id="PTHR32057:SF14">
    <property type="entry name" value="PROTEIN ADENYLYLTRANSFERASE SELO, MITOCHONDRIAL"/>
    <property type="match status" value="1"/>
</dbReference>
<keyword evidence="10" id="KW-1185">Reference proteome</keyword>
<dbReference type="GO" id="GO:0005524">
    <property type="term" value="F:ATP binding"/>
    <property type="evidence" value="ECO:0007669"/>
    <property type="project" value="UniProtKB-UniRule"/>
</dbReference>
<dbReference type="Proteomes" id="UP000182598">
    <property type="component" value="Unassembled WGS sequence"/>
</dbReference>
<feature type="binding site" evidence="8">
    <location>
        <position position="172"/>
    </location>
    <ligand>
        <name>ATP</name>
        <dbReference type="ChEBI" id="CHEBI:30616"/>
    </ligand>
</feature>
<dbReference type="OrthoDB" id="9776281at2"/>
<dbReference type="NCBIfam" id="NF000658">
    <property type="entry name" value="PRK00029.1"/>
    <property type="match status" value="1"/>
</dbReference>
<organism evidence="9 10">
    <name type="scientific">Pseudidiomarina woesei</name>
    <dbReference type="NCBI Taxonomy" id="1381080"/>
    <lineage>
        <taxon>Bacteria</taxon>
        <taxon>Pseudomonadati</taxon>
        <taxon>Pseudomonadota</taxon>
        <taxon>Gammaproteobacteria</taxon>
        <taxon>Alteromonadales</taxon>
        <taxon>Idiomarinaceae</taxon>
        <taxon>Pseudidiomarina</taxon>
    </lineage>
</organism>
<keyword evidence="2 8" id="KW-0808">Transferase</keyword>
<dbReference type="PANTHER" id="PTHR32057">
    <property type="entry name" value="PROTEIN ADENYLYLTRANSFERASE SELO, MITOCHONDRIAL"/>
    <property type="match status" value="1"/>
</dbReference>
<comment type="catalytic activity">
    <reaction evidence="8">
        <text>L-seryl-[protein] + ATP = 3-O-(5'-adenylyl)-L-seryl-[protein] + diphosphate</text>
        <dbReference type="Rhea" id="RHEA:58120"/>
        <dbReference type="Rhea" id="RHEA-COMP:9863"/>
        <dbReference type="Rhea" id="RHEA-COMP:15073"/>
        <dbReference type="ChEBI" id="CHEBI:29999"/>
        <dbReference type="ChEBI" id="CHEBI:30616"/>
        <dbReference type="ChEBI" id="CHEBI:33019"/>
        <dbReference type="ChEBI" id="CHEBI:142516"/>
        <dbReference type="EC" id="2.7.7.108"/>
    </reaction>
</comment>
<dbReference type="GO" id="GO:0030145">
    <property type="term" value="F:manganese ion binding"/>
    <property type="evidence" value="ECO:0007669"/>
    <property type="project" value="UniProtKB-UniRule"/>
</dbReference>
<dbReference type="EMBL" id="CYHB01000002">
    <property type="protein sequence ID" value="CUA85222.1"/>
    <property type="molecule type" value="Genomic_DNA"/>
</dbReference>
<dbReference type="RefSeq" id="WP_055438811.1">
    <property type="nucleotide sequence ID" value="NZ_CYHB01000002.1"/>
</dbReference>
<keyword evidence="4 8" id="KW-0479">Metal-binding</keyword>
<dbReference type="GO" id="GO:0070733">
    <property type="term" value="F:AMPylase activity"/>
    <property type="evidence" value="ECO:0007669"/>
    <property type="project" value="UniProtKB-EC"/>
</dbReference>
<feature type="binding site" evidence="8">
    <location>
        <position position="258"/>
    </location>
    <ligand>
        <name>ATP</name>
        <dbReference type="ChEBI" id="CHEBI:30616"/>
    </ligand>
</feature>
<comment type="catalytic activity">
    <reaction evidence="8">
        <text>L-tyrosyl-[protein] + ATP = O-(5'-adenylyl)-L-tyrosyl-[protein] + diphosphate</text>
        <dbReference type="Rhea" id="RHEA:54288"/>
        <dbReference type="Rhea" id="RHEA-COMP:10136"/>
        <dbReference type="Rhea" id="RHEA-COMP:13846"/>
        <dbReference type="ChEBI" id="CHEBI:30616"/>
        <dbReference type="ChEBI" id="CHEBI:33019"/>
        <dbReference type="ChEBI" id="CHEBI:46858"/>
        <dbReference type="ChEBI" id="CHEBI:83624"/>
        <dbReference type="EC" id="2.7.7.108"/>
    </reaction>
</comment>
<feature type="binding site" evidence="8">
    <location>
        <position position="122"/>
    </location>
    <ligand>
        <name>ATP</name>
        <dbReference type="ChEBI" id="CHEBI:30616"/>
    </ligand>
</feature>
<proteinExistence type="inferred from homology"/>
<dbReference type="EC" id="2.7.7.-" evidence="8"/>
<comment type="catalytic activity">
    <reaction evidence="8">
        <text>L-tyrosyl-[protein] + UTP = O-(5'-uridylyl)-L-tyrosyl-[protein] + diphosphate</text>
        <dbReference type="Rhea" id="RHEA:83887"/>
        <dbReference type="Rhea" id="RHEA-COMP:10136"/>
        <dbReference type="Rhea" id="RHEA-COMP:20238"/>
        <dbReference type="ChEBI" id="CHEBI:33019"/>
        <dbReference type="ChEBI" id="CHEBI:46398"/>
        <dbReference type="ChEBI" id="CHEBI:46858"/>
        <dbReference type="ChEBI" id="CHEBI:90602"/>
    </reaction>
</comment>
<evidence type="ECO:0000256" key="7">
    <source>
        <dbReference type="ARBA" id="ARBA00022842"/>
    </source>
</evidence>
<dbReference type="AlphaFoldDB" id="A0A0K6H2L0"/>
<comment type="cofactor">
    <cofactor evidence="8">
        <name>Mg(2+)</name>
        <dbReference type="ChEBI" id="CHEBI:18420"/>
    </cofactor>
    <cofactor evidence="8">
        <name>Mn(2+)</name>
        <dbReference type="ChEBI" id="CHEBI:29035"/>
    </cofactor>
</comment>
<feature type="binding site" evidence="8">
    <location>
        <position position="109"/>
    </location>
    <ligand>
        <name>ATP</name>
        <dbReference type="ChEBI" id="CHEBI:30616"/>
    </ligand>
</feature>
<evidence type="ECO:0000256" key="2">
    <source>
        <dbReference type="ARBA" id="ARBA00022679"/>
    </source>
</evidence>
<feature type="binding site" evidence="8">
    <location>
        <position position="121"/>
    </location>
    <ligand>
        <name>ATP</name>
        <dbReference type="ChEBI" id="CHEBI:30616"/>
    </ligand>
</feature>
<evidence type="ECO:0000256" key="6">
    <source>
        <dbReference type="ARBA" id="ARBA00022840"/>
    </source>
</evidence>
<feature type="binding site" evidence="8">
    <location>
        <position position="249"/>
    </location>
    <ligand>
        <name>Mg(2+)</name>
        <dbReference type="ChEBI" id="CHEBI:18420"/>
    </ligand>
</feature>
<dbReference type="HAMAP" id="MF_00692">
    <property type="entry name" value="SelO"/>
    <property type="match status" value="1"/>
</dbReference>
<gene>
    <name evidence="8" type="primary">ydiU</name>
    <name evidence="8" type="synonym">selO</name>
    <name evidence="9" type="ORF">Ga0061064_1153</name>
</gene>
<dbReference type="Pfam" id="PF02696">
    <property type="entry name" value="SelO"/>
    <property type="match status" value="1"/>
</dbReference>
<dbReference type="EC" id="2.7.7.108" evidence="8"/>
<feature type="binding site" evidence="8">
    <location>
        <position position="88"/>
    </location>
    <ligand>
        <name>ATP</name>
        <dbReference type="ChEBI" id="CHEBI:30616"/>
    </ligand>
</feature>
<comment type="catalytic activity">
    <reaction evidence="8">
        <text>L-seryl-[protein] + UTP = O-(5'-uridylyl)-L-seryl-[protein] + diphosphate</text>
        <dbReference type="Rhea" id="RHEA:64604"/>
        <dbReference type="Rhea" id="RHEA-COMP:9863"/>
        <dbReference type="Rhea" id="RHEA-COMP:16635"/>
        <dbReference type="ChEBI" id="CHEBI:29999"/>
        <dbReference type="ChEBI" id="CHEBI:33019"/>
        <dbReference type="ChEBI" id="CHEBI:46398"/>
        <dbReference type="ChEBI" id="CHEBI:156051"/>
    </reaction>
</comment>
<feature type="active site" description="Proton acceptor" evidence="8">
    <location>
        <position position="248"/>
    </location>
</feature>
<comment type="catalytic activity">
    <reaction evidence="8">
        <text>L-histidyl-[protein] + UTP = N(tele)-(5'-uridylyl)-L-histidyl-[protein] + diphosphate</text>
        <dbReference type="Rhea" id="RHEA:83891"/>
        <dbReference type="Rhea" id="RHEA-COMP:9745"/>
        <dbReference type="Rhea" id="RHEA-COMP:20239"/>
        <dbReference type="ChEBI" id="CHEBI:29979"/>
        <dbReference type="ChEBI" id="CHEBI:33019"/>
        <dbReference type="ChEBI" id="CHEBI:46398"/>
        <dbReference type="ChEBI" id="CHEBI:233474"/>
    </reaction>
</comment>
<sequence>MLFQPEQSYTKLSPLLASPCAPSPVAEPQWIAFNQALANQLEIPSAYHATEQGLQLYAGNQLPDWAQPHALAYAGHQFANFVPQLGDGRALLLTEVVNANQQRFDIQLKGAGRTPYSRGGDGRSAIGPVLREYLVSEAMHALNIPTTRALAAVATGEVVQRESAQPGAILTRVASSHLRVGTAQYVLGLKRYDLLKQFADYVIQRHYPSAAEAANPYLDLLNQVIDKQAQLIAKWMSVGFIHGVMNTDNMTLSGETIDYGPCAFMEAYNPAQKFSYIDRRGRYAYQNQPPIAMWNLARYAETLLPLLTETDNDTEQAIQVATAAIEGFESVYHGYYEQAMATKIGHGHKASEPVTQQLLERLLHLMQQQQVDFTLAFRYLGDTDSSRFIELFSQDTTSAKNWYQDWLASHNDSKLTVVKQAMNQVNPAVIPRNHRLEEVIQAAQNSGNLRPFNRFVQALQQPFEERQEFAEFMQPAKPSEQVTTTFCGT</sequence>
<keyword evidence="7 8" id="KW-0460">Magnesium</keyword>
<dbReference type="GO" id="GO:0000287">
    <property type="term" value="F:magnesium ion binding"/>
    <property type="evidence" value="ECO:0007669"/>
    <property type="project" value="UniProtKB-UniRule"/>
</dbReference>
<evidence type="ECO:0000256" key="3">
    <source>
        <dbReference type="ARBA" id="ARBA00022695"/>
    </source>
</evidence>
<keyword evidence="6 8" id="KW-0067">ATP-binding</keyword>
<evidence type="ECO:0000256" key="1">
    <source>
        <dbReference type="ARBA" id="ARBA00009747"/>
    </source>
</evidence>
<comment type="function">
    <text evidence="8">Nucleotidyltransferase involved in the post-translational modification of proteins. It can catalyze the addition of adenosine monophosphate (AMP) or uridine monophosphate (UMP) to a protein, resulting in modifications known as AMPylation and UMPylation.</text>
</comment>
<accession>A0A0K6H2L0</accession>
<keyword evidence="3 8" id="KW-0548">Nucleotidyltransferase</keyword>
<feature type="binding site" evidence="8">
    <location>
        <position position="179"/>
    </location>
    <ligand>
        <name>ATP</name>
        <dbReference type="ChEBI" id="CHEBI:30616"/>
    </ligand>
</feature>
<comment type="catalytic activity">
    <reaction evidence="8">
        <text>L-threonyl-[protein] + ATP = 3-O-(5'-adenylyl)-L-threonyl-[protein] + diphosphate</text>
        <dbReference type="Rhea" id="RHEA:54292"/>
        <dbReference type="Rhea" id="RHEA-COMP:11060"/>
        <dbReference type="Rhea" id="RHEA-COMP:13847"/>
        <dbReference type="ChEBI" id="CHEBI:30013"/>
        <dbReference type="ChEBI" id="CHEBI:30616"/>
        <dbReference type="ChEBI" id="CHEBI:33019"/>
        <dbReference type="ChEBI" id="CHEBI:138113"/>
        <dbReference type="EC" id="2.7.7.108"/>
    </reaction>
</comment>
<keyword evidence="5 8" id="KW-0547">Nucleotide-binding</keyword>
<evidence type="ECO:0000256" key="5">
    <source>
        <dbReference type="ARBA" id="ARBA00022741"/>
    </source>
</evidence>
<reference evidence="10" key="1">
    <citation type="submission" date="2015-08" db="EMBL/GenBank/DDBJ databases">
        <authorList>
            <person name="Varghese N."/>
        </authorList>
    </citation>
    <scope>NUCLEOTIDE SEQUENCE [LARGE SCALE GENOMIC DNA]</scope>
    <source>
        <strain evidence="10">DSM 27808</strain>
    </source>
</reference>
<protein>
    <recommendedName>
        <fullName evidence="8">Protein nucleotidyltransferase YdiU</fullName>
        <ecNumber evidence="8">2.7.7.-</ecNumber>
    </recommendedName>
    <alternativeName>
        <fullName evidence="8">Protein adenylyltransferase YdiU</fullName>
        <ecNumber evidence="8">2.7.7.108</ecNumber>
    </alternativeName>
    <alternativeName>
        <fullName evidence="8">Protein uridylyltransferase YdiU</fullName>
        <ecNumber evidence="8">2.7.7.-</ecNumber>
    </alternativeName>
</protein>